<dbReference type="Pfam" id="PF25021">
    <property type="entry name" value="TEN_NHL"/>
    <property type="match status" value="1"/>
</dbReference>
<evidence type="ECO:0000313" key="6">
    <source>
        <dbReference type="EMBL" id="RSL14962.1"/>
    </source>
</evidence>
<evidence type="ECO:0000259" key="3">
    <source>
        <dbReference type="Pfam" id="PF16640"/>
    </source>
</evidence>
<keyword evidence="7" id="KW-1185">Reference proteome</keyword>
<comment type="caution">
    <text evidence="6">The sequence shown here is derived from an EMBL/GenBank/DDBJ whole genome shotgun (WGS) entry which is preliminary data.</text>
</comment>
<feature type="domain" description="Bacterial Ig-like" evidence="3">
    <location>
        <begin position="544"/>
        <end position="631"/>
    </location>
</feature>
<proteinExistence type="predicted"/>
<dbReference type="Gene3D" id="2.120.10.30">
    <property type="entry name" value="TolB, C-terminal domain"/>
    <property type="match status" value="3"/>
</dbReference>
<dbReference type="PANTHER" id="PTHR46388">
    <property type="entry name" value="NHL REPEAT-CONTAINING PROTEIN 2"/>
    <property type="match status" value="1"/>
</dbReference>
<dbReference type="OrthoDB" id="128282at2"/>
<dbReference type="EMBL" id="RSDW01000001">
    <property type="protein sequence ID" value="RSL14962.1"/>
    <property type="molecule type" value="Genomic_DNA"/>
</dbReference>
<dbReference type="AlphaFoldDB" id="A0A3R9QET9"/>
<dbReference type="Proteomes" id="UP000269669">
    <property type="component" value="Unassembled WGS sequence"/>
</dbReference>
<dbReference type="Gene3D" id="2.60.40.10">
    <property type="entry name" value="Immunoglobulins"/>
    <property type="match status" value="2"/>
</dbReference>
<feature type="repeat" description="NHL" evidence="2">
    <location>
        <begin position="254"/>
        <end position="297"/>
    </location>
</feature>
<accession>A0A3R9QET9</accession>
<reference evidence="6 7" key="1">
    <citation type="submission" date="2018-12" db="EMBL/GenBank/DDBJ databases">
        <title>Sequencing of bacterial isolates from soil warming experiment in Harvard Forest, Massachusetts, USA.</title>
        <authorList>
            <person name="Deangelis K."/>
        </authorList>
    </citation>
    <scope>NUCLEOTIDE SEQUENCE [LARGE SCALE GENOMIC DNA]</scope>
    <source>
        <strain evidence="6 7">EB153</strain>
    </source>
</reference>
<feature type="domain" description="MBG" evidence="4">
    <location>
        <begin position="461"/>
        <end position="530"/>
    </location>
</feature>
<evidence type="ECO:0000313" key="7">
    <source>
        <dbReference type="Proteomes" id="UP000269669"/>
    </source>
</evidence>
<feature type="repeat" description="NHL" evidence="2">
    <location>
        <begin position="213"/>
        <end position="242"/>
    </location>
</feature>
<dbReference type="InterPro" id="IPR013783">
    <property type="entry name" value="Ig-like_fold"/>
</dbReference>
<dbReference type="InterPro" id="IPR000033">
    <property type="entry name" value="LDLR_classB_rpt"/>
</dbReference>
<dbReference type="CDD" id="cd14953">
    <property type="entry name" value="NHL_like_1"/>
    <property type="match status" value="1"/>
</dbReference>
<dbReference type="InterPro" id="IPR056822">
    <property type="entry name" value="TEN_NHL"/>
</dbReference>
<dbReference type="RefSeq" id="WP_125483762.1">
    <property type="nucleotide sequence ID" value="NZ_RSDW01000001.1"/>
</dbReference>
<dbReference type="InterPro" id="IPR041286">
    <property type="entry name" value="MBG_2"/>
</dbReference>
<dbReference type="InterPro" id="IPR011042">
    <property type="entry name" value="6-blade_b-propeller_TolB-like"/>
</dbReference>
<organism evidence="6 7">
    <name type="scientific">Edaphobacter aggregans</name>
    <dbReference type="NCBI Taxonomy" id="570835"/>
    <lineage>
        <taxon>Bacteria</taxon>
        <taxon>Pseudomonadati</taxon>
        <taxon>Acidobacteriota</taxon>
        <taxon>Terriglobia</taxon>
        <taxon>Terriglobales</taxon>
        <taxon>Acidobacteriaceae</taxon>
        <taxon>Edaphobacter</taxon>
    </lineage>
</organism>
<dbReference type="InterPro" id="IPR032109">
    <property type="entry name" value="Big_3_5"/>
</dbReference>
<feature type="repeat" description="NHL" evidence="2">
    <location>
        <begin position="93"/>
        <end position="128"/>
    </location>
</feature>
<keyword evidence="1" id="KW-0677">Repeat</keyword>
<dbReference type="Pfam" id="PF01436">
    <property type="entry name" value="NHL"/>
    <property type="match status" value="2"/>
</dbReference>
<evidence type="ECO:0000259" key="4">
    <source>
        <dbReference type="Pfam" id="PF18676"/>
    </source>
</evidence>
<gene>
    <name evidence="6" type="ORF">EDE15_0432</name>
</gene>
<evidence type="ECO:0000256" key="2">
    <source>
        <dbReference type="PROSITE-ProRule" id="PRU00504"/>
    </source>
</evidence>
<sequence>MGKQSGIKPYHPSRVLAIALLLLIALLPIPAPSQSSATTIPLILPTAIVFDPQGNLYLAETASHVIRKVDPNGIITTIAGTGTQGFSGDNGQATAAQLDSPQGLALDAANNIYIADTHNDCIRKITAATGIITTIAGTSTPGFSGDAGPATAAHLNLPTALAFDTTGNLYFADTQNHRIRKITATSGIITTIAGTGTQGFSGDNGPAIAATIDSPTGLAVDVTGNIYIADTHNHRIRRIDTTGTITTIAGSTSGFSGDNAPASAASLALPHGLTLDATGNIYIADTANHRIRRIDTTGTITTIAGEGTQIFAGDNGPAVNASLDSPRTATLTSTGLIALADTANQRIRQISTDKTIHTIAGLGVTIPGALTLTAPAVISYGTGYLTATLATSTPATGSITFLDTSTPSTLGTTPITSNSATLDTSTLSTGVHTIIATYAGDQTHASAQSTAISLTIKPQQLTASISPSTIFYGQPIPSLTATLTGLLPQDTGNLTVTFNTTATNLSPTGTYPLTPTLTGRAAGNYIFSNNPTLTIAPTPTLITLTASSATVSPGSPLTLTTHVASTTSGSPTGSIVLMDGTTTILTTTISTTGDATFTTSALSTGSHTLTIFYKGDGNFASSTSTPTIIGVGVAGGPTSSADFTVAATGNTTQTILYGASATFTFAIQPTGSTTLSSPITLAATGFPNLATASFNPTYLLPGLSTPNTVILTITTPKATTLNHTSAPQTTAFALLLLPVAAITLRLRNRHIKFLTICLLSLPLVLCLGCGARINTGVQSESATPSQTYTITVTGTATSSTGTILQHAATVTLVVQPSN</sequence>
<dbReference type="SUPFAM" id="SSF101898">
    <property type="entry name" value="NHL repeat"/>
    <property type="match status" value="2"/>
</dbReference>
<evidence type="ECO:0000256" key="1">
    <source>
        <dbReference type="ARBA" id="ARBA00022737"/>
    </source>
</evidence>
<protein>
    <submittedName>
        <fullName evidence="6">Sugar lactone lactonase YvrE</fullName>
    </submittedName>
</protein>
<dbReference type="Pfam" id="PF16640">
    <property type="entry name" value="Big_3_5"/>
    <property type="match status" value="2"/>
</dbReference>
<dbReference type="PROSITE" id="PS51125">
    <property type="entry name" value="NHL"/>
    <property type="match status" value="3"/>
</dbReference>
<dbReference type="InterPro" id="IPR001258">
    <property type="entry name" value="NHL_repeat"/>
</dbReference>
<feature type="domain" description="Teneurin NHL" evidence="5">
    <location>
        <begin position="201"/>
        <end position="253"/>
    </location>
</feature>
<dbReference type="Pfam" id="PF18676">
    <property type="entry name" value="MBG_2"/>
    <property type="match status" value="1"/>
</dbReference>
<name>A0A3R9QET9_9BACT</name>
<feature type="domain" description="Bacterial Ig-like" evidence="3">
    <location>
        <begin position="373"/>
        <end position="456"/>
    </location>
</feature>
<evidence type="ECO:0000259" key="5">
    <source>
        <dbReference type="Pfam" id="PF25021"/>
    </source>
</evidence>
<dbReference type="SMART" id="SM00135">
    <property type="entry name" value="LY"/>
    <property type="match status" value="4"/>
</dbReference>
<dbReference type="PANTHER" id="PTHR46388:SF2">
    <property type="entry name" value="NHL REPEAT-CONTAINING PROTEIN 2"/>
    <property type="match status" value="1"/>
</dbReference>